<dbReference type="EMBL" id="QGGO01000026">
    <property type="protein sequence ID" value="PWK20068.1"/>
    <property type="molecule type" value="Genomic_DNA"/>
</dbReference>
<dbReference type="InterPro" id="IPR025362">
    <property type="entry name" value="DUF4266"/>
</dbReference>
<feature type="domain" description="DUF4266" evidence="2">
    <location>
        <begin position="21"/>
        <end position="70"/>
    </location>
</feature>
<dbReference type="OrthoDB" id="679785at2"/>
<evidence type="ECO:0000259" key="2">
    <source>
        <dbReference type="Pfam" id="PF14086"/>
    </source>
</evidence>
<evidence type="ECO:0000256" key="1">
    <source>
        <dbReference type="SAM" id="SignalP"/>
    </source>
</evidence>
<keyword evidence="1" id="KW-0732">Signal</keyword>
<comment type="caution">
    <text evidence="3">The sequence shown here is derived from an EMBL/GenBank/DDBJ whole genome shotgun (WGS) entry which is preliminary data.</text>
</comment>
<protein>
    <submittedName>
        <fullName evidence="3">Uncharacterized protein DUF4266</fullName>
    </submittedName>
</protein>
<gene>
    <name evidence="3" type="ORF">LV89_03878</name>
</gene>
<dbReference type="RefSeq" id="WP_109744552.1">
    <property type="nucleotide sequence ID" value="NZ_QGGO01000026.1"/>
</dbReference>
<name>A0A316DRG1_9BACT</name>
<evidence type="ECO:0000313" key="4">
    <source>
        <dbReference type="Proteomes" id="UP000245489"/>
    </source>
</evidence>
<dbReference type="Pfam" id="PF14086">
    <property type="entry name" value="DUF4266"/>
    <property type="match status" value="1"/>
</dbReference>
<keyword evidence="4" id="KW-1185">Reference proteome</keyword>
<reference evidence="3 4" key="1">
    <citation type="submission" date="2018-05" db="EMBL/GenBank/DDBJ databases">
        <title>Genomic Encyclopedia of Archaeal and Bacterial Type Strains, Phase II (KMG-II): from individual species to whole genera.</title>
        <authorList>
            <person name="Goeker M."/>
        </authorList>
    </citation>
    <scope>NUCLEOTIDE SEQUENCE [LARGE SCALE GENOMIC DNA]</scope>
    <source>
        <strain evidence="3 4">DSM 22214</strain>
    </source>
</reference>
<dbReference type="AlphaFoldDB" id="A0A316DRG1"/>
<dbReference type="Proteomes" id="UP000245489">
    <property type="component" value="Unassembled WGS sequence"/>
</dbReference>
<feature type="chain" id="PRO_5016337487" evidence="1">
    <location>
        <begin position="22"/>
        <end position="70"/>
    </location>
</feature>
<dbReference type="PROSITE" id="PS51257">
    <property type="entry name" value="PROKAR_LIPOPROTEIN"/>
    <property type="match status" value="1"/>
</dbReference>
<feature type="signal peptide" evidence="1">
    <location>
        <begin position="1"/>
        <end position="21"/>
    </location>
</feature>
<evidence type="ECO:0000313" key="3">
    <source>
        <dbReference type="EMBL" id="PWK20068.1"/>
    </source>
</evidence>
<sequence>MKRIYILLALFTLGASSCSVVKPYQRQYVNDYTMSQSPLSVEKAESEGFTYREGASGGEGGKIGGGCGCN</sequence>
<organism evidence="3 4">
    <name type="scientific">Arcicella aurantiaca</name>
    <dbReference type="NCBI Taxonomy" id="591202"/>
    <lineage>
        <taxon>Bacteria</taxon>
        <taxon>Pseudomonadati</taxon>
        <taxon>Bacteroidota</taxon>
        <taxon>Cytophagia</taxon>
        <taxon>Cytophagales</taxon>
        <taxon>Flectobacillaceae</taxon>
        <taxon>Arcicella</taxon>
    </lineage>
</organism>
<accession>A0A316DRG1</accession>
<proteinExistence type="predicted"/>